<dbReference type="Pfam" id="PF20263">
    <property type="entry name" value="LYRM2-like"/>
    <property type="match status" value="1"/>
</dbReference>
<accession>A0AAD7X7Z4</accession>
<reference evidence="3" key="1">
    <citation type="submission" date="2022-11" db="EMBL/GenBank/DDBJ databases">
        <title>Genome Sequence of Cubamyces cubensis.</title>
        <authorList>
            <person name="Buettner E."/>
        </authorList>
    </citation>
    <scope>NUCLEOTIDE SEQUENCE</scope>
    <source>
        <strain evidence="3">MPL-01</strain>
    </source>
</reference>
<feature type="domain" description="LYR motif-containing protein Cup1-like N-terminal" evidence="2">
    <location>
        <begin position="11"/>
        <end position="95"/>
    </location>
</feature>
<sequence length="346" mass="38774">MNGDVTAIFSLYRSCLRQIRRLPTEYLRLFFRLKVGDDVRAILDPRLQHLQPTKIRRVRKDLRKLEGANAGYAKCFSYVLDTAYGRRGPLRWEILDPLRSEPGVPLPPRIIPAVESSRPPVYSKEMQALMTTDSSRTTRALQPAALLNPPILPARADPNSPEALALGPFSKRREVNIRWRFFQQELQKTLMPLQVVVEDRLQSGDPPTPKTDEASLARAGIRSIGLQHSGVFEELEALAAIPNKTRHSSKDGASHDGSAQSPSPSFSSHLPERFLRRRCQQLLSRIPVLVYKPSGASHKERTVKGKFQVTVSPHAARRGTIVHRTASEADLAWIQCAEELGSRTST</sequence>
<protein>
    <recommendedName>
        <fullName evidence="2">LYR motif-containing protein Cup1-like N-terminal domain-containing protein</fullName>
    </recommendedName>
</protein>
<keyword evidence="4" id="KW-1185">Reference proteome</keyword>
<evidence type="ECO:0000313" key="4">
    <source>
        <dbReference type="Proteomes" id="UP001215151"/>
    </source>
</evidence>
<evidence type="ECO:0000313" key="3">
    <source>
        <dbReference type="EMBL" id="KAJ8469237.1"/>
    </source>
</evidence>
<dbReference type="AlphaFoldDB" id="A0AAD7X7Z4"/>
<comment type="caution">
    <text evidence="3">The sequence shown here is derived from an EMBL/GenBank/DDBJ whole genome shotgun (WGS) entry which is preliminary data.</text>
</comment>
<name>A0AAD7X7Z4_9APHY</name>
<dbReference type="Proteomes" id="UP001215151">
    <property type="component" value="Unassembled WGS sequence"/>
</dbReference>
<organism evidence="3 4">
    <name type="scientific">Trametes cubensis</name>
    <dbReference type="NCBI Taxonomy" id="1111947"/>
    <lineage>
        <taxon>Eukaryota</taxon>
        <taxon>Fungi</taxon>
        <taxon>Dikarya</taxon>
        <taxon>Basidiomycota</taxon>
        <taxon>Agaricomycotina</taxon>
        <taxon>Agaricomycetes</taxon>
        <taxon>Polyporales</taxon>
        <taxon>Polyporaceae</taxon>
        <taxon>Trametes</taxon>
    </lineage>
</organism>
<feature type="region of interest" description="Disordered" evidence="1">
    <location>
        <begin position="245"/>
        <end position="270"/>
    </location>
</feature>
<dbReference type="InterPro" id="IPR046896">
    <property type="entry name" value="Cup1-like_N"/>
</dbReference>
<dbReference type="EMBL" id="JAPEVG010000299">
    <property type="protein sequence ID" value="KAJ8469237.1"/>
    <property type="molecule type" value="Genomic_DNA"/>
</dbReference>
<evidence type="ECO:0000256" key="1">
    <source>
        <dbReference type="SAM" id="MobiDB-lite"/>
    </source>
</evidence>
<evidence type="ECO:0000259" key="2">
    <source>
        <dbReference type="Pfam" id="PF20263"/>
    </source>
</evidence>
<gene>
    <name evidence="3" type="ORF">ONZ51_g9137</name>
</gene>
<feature type="compositionally biased region" description="Low complexity" evidence="1">
    <location>
        <begin position="258"/>
        <end position="269"/>
    </location>
</feature>
<proteinExistence type="predicted"/>